<name>A0ABT7YS27_9ACTN</name>
<evidence type="ECO:0000256" key="3">
    <source>
        <dbReference type="ARBA" id="ARBA00023295"/>
    </source>
</evidence>
<dbReference type="SUPFAM" id="SSF51445">
    <property type="entry name" value="(Trans)glycosidases"/>
    <property type="match status" value="1"/>
</dbReference>
<accession>A0ABT7YS27</accession>
<gene>
    <name evidence="6" type="ORF">QWI33_17115</name>
    <name evidence="7" type="ORF">QWI33_21115</name>
</gene>
<feature type="chain" id="PRO_5045032411" evidence="4">
    <location>
        <begin position="41"/>
        <end position="1000"/>
    </location>
</feature>
<dbReference type="InterPro" id="IPR006103">
    <property type="entry name" value="Glyco_hydro_2_cat"/>
</dbReference>
<protein>
    <submittedName>
        <fullName evidence="6">RICIN domain-containing protein</fullName>
    </submittedName>
</protein>
<dbReference type="EMBL" id="JAUEMJ010000007">
    <property type="protein sequence ID" value="MDN3242233.1"/>
    <property type="molecule type" value="Genomic_DNA"/>
</dbReference>
<evidence type="ECO:0000256" key="1">
    <source>
        <dbReference type="ARBA" id="ARBA00007401"/>
    </source>
</evidence>
<dbReference type="PROSITE" id="PS51318">
    <property type="entry name" value="TAT"/>
    <property type="match status" value="1"/>
</dbReference>
<dbReference type="InterPro" id="IPR051913">
    <property type="entry name" value="GH2_Domain-Containing"/>
</dbReference>
<reference evidence="6" key="1">
    <citation type="submission" date="2023-06" db="EMBL/GenBank/DDBJ databases">
        <title>Gycomyces niveus sp.nov., a novel actinomycete isolated from soil in Shouguang.</title>
        <authorList>
            <person name="Yang X."/>
            <person name="Zhao J."/>
        </authorList>
    </citation>
    <scope>NUCLEOTIDE SEQUENCE</scope>
    <source>
        <strain evidence="6">NEAU C2</strain>
    </source>
</reference>
<organism evidence="6 8">
    <name type="scientific">Glycomyces tritici</name>
    <dbReference type="NCBI Taxonomy" id="2665176"/>
    <lineage>
        <taxon>Bacteria</taxon>
        <taxon>Bacillati</taxon>
        <taxon>Actinomycetota</taxon>
        <taxon>Actinomycetes</taxon>
        <taxon>Glycomycetales</taxon>
        <taxon>Glycomycetaceae</taxon>
        <taxon>Glycomyces</taxon>
    </lineage>
</organism>
<dbReference type="PANTHER" id="PTHR42732:SF1">
    <property type="entry name" value="BETA-MANNOSIDASE"/>
    <property type="match status" value="1"/>
</dbReference>
<dbReference type="Pfam" id="PF18565">
    <property type="entry name" value="Glyco_hydro2_C5"/>
    <property type="match status" value="1"/>
</dbReference>
<proteinExistence type="inferred from homology"/>
<dbReference type="InterPro" id="IPR013783">
    <property type="entry name" value="Ig-like_fold"/>
</dbReference>
<dbReference type="Pfam" id="PF14200">
    <property type="entry name" value="RicinB_lectin_2"/>
    <property type="match status" value="2"/>
</dbReference>
<keyword evidence="4" id="KW-0732">Signal</keyword>
<dbReference type="InterPro" id="IPR006311">
    <property type="entry name" value="TAT_signal"/>
</dbReference>
<dbReference type="InterPro" id="IPR054593">
    <property type="entry name" value="Beta-mannosidase-like_N2"/>
</dbReference>
<feature type="domain" description="Ricin B lectin" evidence="5">
    <location>
        <begin position="863"/>
        <end position="998"/>
    </location>
</feature>
<feature type="signal peptide" evidence="4">
    <location>
        <begin position="1"/>
        <end position="40"/>
    </location>
</feature>
<dbReference type="InterPro" id="IPR008979">
    <property type="entry name" value="Galactose-bd-like_sf"/>
</dbReference>
<evidence type="ECO:0000256" key="2">
    <source>
        <dbReference type="ARBA" id="ARBA00022801"/>
    </source>
</evidence>
<dbReference type="InterPro" id="IPR035992">
    <property type="entry name" value="Ricin_B-like_lectins"/>
</dbReference>
<dbReference type="Pfam" id="PF02836">
    <property type="entry name" value="Glyco_hydro_2_C"/>
    <property type="match status" value="1"/>
</dbReference>
<comment type="similarity">
    <text evidence="1">Belongs to the glycosyl hydrolase 2 family.</text>
</comment>
<dbReference type="Proteomes" id="UP001171902">
    <property type="component" value="Unassembled WGS sequence"/>
</dbReference>
<dbReference type="Gene3D" id="2.60.40.10">
    <property type="entry name" value="Immunoglobulins"/>
    <property type="match status" value="3"/>
</dbReference>
<evidence type="ECO:0000313" key="6">
    <source>
        <dbReference type="EMBL" id="MDN3241446.1"/>
    </source>
</evidence>
<dbReference type="Pfam" id="PF22666">
    <property type="entry name" value="Glyco_hydro_2_N2"/>
    <property type="match status" value="1"/>
</dbReference>
<dbReference type="InterPro" id="IPR032311">
    <property type="entry name" value="DUF4982"/>
</dbReference>
<dbReference type="Pfam" id="PF00703">
    <property type="entry name" value="Glyco_hydro_2"/>
    <property type="match status" value="1"/>
</dbReference>
<evidence type="ECO:0000256" key="4">
    <source>
        <dbReference type="SAM" id="SignalP"/>
    </source>
</evidence>
<dbReference type="SUPFAM" id="SSF50370">
    <property type="entry name" value="Ricin B-like lectins"/>
    <property type="match status" value="1"/>
</dbReference>
<sequence>MPLEQTPRVRRRSLLWGAAAGAGALAAGTAPLLEASPAHAATPSGRTVYSLNPDWRFIKDDVSGAQSFGFDDSGWDDVSVPHTYNDVDSFDDYITSSGESAVAMQVTWYRKHFTMPEAHRGRKVLLEFEGVRQAATVYVNGTDVGLYENGVAPFGFDVTDQIRFGAENVIAVKADNTKWRPEEATNLPFQWDSRDFNPEYGGLTRNVRMYVVPATHFTLPLYHGLRTVGTYVYANAFDIGARTATVNVEPQIRNALGTARTLALSAKVTELDGTVRAAIAGPTVTLAAGETRVLSFSKTVGDLRFWSPGDPHLYTVEVLISEGDTVVDAYAVTTGFRKTAYRGGTANGGVYINDEYVFLTGYAIRSTNEWAAIGGAVPEWMTEIDGKMIRDSKANLIRWMHVAANPANIRATDKYGIVSIQPAGDKEKDVTGRQWDQRVELMRDVLVYFRNNPSILFWEAGNNAITAAHMRQMVDLRKTWDPNGGRGMGCRAISDDPYWGGRECVDAAEWVGTMLNRHYSVYARDRKVIIESEYTRDEAPRRVWDNASPPDFGYQTGPDVTYRLTSEQFAGTHAAATRWEFWGQRIQGPGDRRYSGAAALIWADSNQHGRQYGWECCRLSGRVDAVRIPKESMFTFRVMQNPAPDLHIIGHWTYPAGTRKTVYVMASAPVRRVRLLVNGTQVGDSSTRQQDFLYTFAGIAWQSGTITAIGYDANGAEIVTAAKTTSGPATALRLTPYTAPGGLAADGSDIAFFDVEAVDAQGRRMPTHQARVDFQLTGPGAFLGGFNPRIRGSVHKSHVQTEAGVNRVFVRVGRAPGTITLRASATGLTTATAAVESSEFDTTGGLVTLIAGEGGGPSVPPPTTYYRLVAQHSGKYADIDGVSATAGARLLQWTSSSRSNQQFEFIDVGEGHFTIKARHSGLVLQVASNSNGADITQQADTGAASQQWRLTDHGNNVVSIINRQSGLAMDVYERSTADGARISQYTPNGAANQRFTRQRV</sequence>
<dbReference type="EMBL" id="JAUEMJ010000005">
    <property type="protein sequence ID" value="MDN3241446.1"/>
    <property type="molecule type" value="Genomic_DNA"/>
</dbReference>
<dbReference type="CDD" id="cd00161">
    <property type="entry name" value="beta-trefoil_Ricin-like"/>
    <property type="match status" value="1"/>
</dbReference>
<dbReference type="Gene3D" id="3.20.20.80">
    <property type="entry name" value="Glycosidases"/>
    <property type="match status" value="1"/>
</dbReference>
<dbReference type="Pfam" id="PF16355">
    <property type="entry name" value="DUF4982"/>
    <property type="match status" value="1"/>
</dbReference>
<keyword evidence="8" id="KW-1185">Reference proteome</keyword>
<evidence type="ECO:0000313" key="8">
    <source>
        <dbReference type="Proteomes" id="UP001171902"/>
    </source>
</evidence>
<comment type="caution">
    <text evidence="6">The sequence shown here is derived from an EMBL/GenBank/DDBJ whole genome shotgun (WGS) entry which is preliminary data.</text>
</comment>
<dbReference type="InterPro" id="IPR017853">
    <property type="entry name" value="GH"/>
</dbReference>
<dbReference type="InterPro" id="IPR006102">
    <property type="entry name" value="Ig-like_GH2"/>
</dbReference>
<dbReference type="SMART" id="SM00458">
    <property type="entry name" value="RICIN"/>
    <property type="match status" value="1"/>
</dbReference>
<keyword evidence="2" id="KW-0378">Hydrolase</keyword>
<dbReference type="InterPro" id="IPR040605">
    <property type="entry name" value="Glyco_hydro2_dom5"/>
</dbReference>
<dbReference type="Gene3D" id="2.80.10.50">
    <property type="match status" value="1"/>
</dbReference>
<dbReference type="RefSeq" id="WP_289958355.1">
    <property type="nucleotide sequence ID" value="NZ_JAUEMJ010000005.1"/>
</dbReference>
<dbReference type="Gene3D" id="2.60.120.260">
    <property type="entry name" value="Galactose-binding domain-like"/>
    <property type="match status" value="1"/>
</dbReference>
<dbReference type="PROSITE" id="PS50231">
    <property type="entry name" value="RICIN_B_LECTIN"/>
    <property type="match status" value="1"/>
</dbReference>
<evidence type="ECO:0000313" key="7">
    <source>
        <dbReference type="EMBL" id="MDN3242233.1"/>
    </source>
</evidence>
<dbReference type="SUPFAM" id="SSF49785">
    <property type="entry name" value="Galactose-binding domain-like"/>
    <property type="match status" value="1"/>
</dbReference>
<dbReference type="InterPro" id="IPR000772">
    <property type="entry name" value="Ricin_B_lectin"/>
</dbReference>
<dbReference type="PANTHER" id="PTHR42732">
    <property type="entry name" value="BETA-GALACTOSIDASE"/>
    <property type="match status" value="1"/>
</dbReference>
<evidence type="ECO:0000259" key="5">
    <source>
        <dbReference type="SMART" id="SM00458"/>
    </source>
</evidence>
<dbReference type="SUPFAM" id="SSF49303">
    <property type="entry name" value="beta-Galactosidase/glucuronidase domain"/>
    <property type="match status" value="1"/>
</dbReference>
<dbReference type="InterPro" id="IPR036156">
    <property type="entry name" value="Beta-gal/glucu_dom_sf"/>
</dbReference>
<keyword evidence="3" id="KW-0326">Glycosidase</keyword>